<protein>
    <recommendedName>
        <fullName evidence="2">Flagellar hook-length control protein-like C-terminal domain-containing protein</fullName>
    </recommendedName>
</protein>
<dbReference type="Pfam" id="PF02120">
    <property type="entry name" value="Flg_hook"/>
    <property type="match status" value="1"/>
</dbReference>
<organism evidence="3 4">
    <name type="scientific">Herbaspirillum frisingense</name>
    <dbReference type="NCBI Taxonomy" id="92645"/>
    <lineage>
        <taxon>Bacteria</taxon>
        <taxon>Pseudomonadati</taxon>
        <taxon>Pseudomonadota</taxon>
        <taxon>Betaproteobacteria</taxon>
        <taxon>Burkholderiales</taxon>
        <taxon>Oxalobacteraceae</taxon>
        <taxon>Herbaspirillum</taxon>
    </lineage>
</organism>
<accession>A0A7V8FZR3</accession>
<comment type="caution">
    <text evidence="3">The sequence shown here is derived from an EMBL/GenBank/DDBJ whole genome shotgun (WGS) entry which is preliminary data.</text>
</comment>
<dbReference type="InterPro" id="IPR038610">
    <property type="entry name" value="FliK-like_C_sf"/>
</dbReference>
<evidence type="ECO:0000313" key="4">
    <source>
        <dbReference type="Proteomes" id="UP000462435"/>
    </source>
</evidence>
<feature type="compositionally biased region" description="Basic and acidic residues" evidence="1">
    <location>
        <begin position="303"/>
        <end position="316"/>
    </location>
</feature>
<reference evidence="4" key="1">
    <citation type="journal article" date="2020" name="MBio">
        <title>Horizontal gene transfer to a defensive symbiont with a reduced genome amongst a multipartite beetle microbiome.</title>
        <authorList>
            <person name="Waterworth S.C."/>
            <person name="Florez L.V."/>
            <person name="Rees E.R."/>
            <person name="Hertweck C."/>
            <person name="Kaltenpoth M."/>
            <person name="Kwan J.C."/>
        </authorList>
    </citation>
    <scope>NUCLEOTIDE SEQUENCE [LARGE SCALE GENOMIC DNA]</scope>
</reference>
<feature type="domain" description="Flagellar hook-length control protein-like C-terminal" evidence="2">
    <location>
        <begin position="318"/>
        <end position="391"/>
    </location>
</feature>
<gene>
    <name evidence="3" type="ORF">GAK35_00564</name>
</gene>
<evidence type="ECO:0000256" key="1">
    <source>
        <dbReference type="SAM" id="MobiDB-lite"/>
    </source>
</evidence>
<dbReference type="EMBL" id="WNDX01000010">
    <property type="protein sequence ID" value="KAF1047559.1"/>
    <property type="molecule type" value="Genomic_DNA"/>
</dbReference>
<evidence type="ECO:0000259" key="2">
    <source>
        <dbReference type="Pfam" id="PF02120"/>
    </source>
</evidence>
<dbReference type="Proteomes" id="UP000462435">
    <property type="component" value="Unassembled WGS sequence"/>
</dbReference>
<dbReference type="AlphaFoldDB" id="A0A7V8FZR3"/>
<name>A0A7V8FZR3_9BURK</name>
<proteinExistence type="predicted"/>
<dbReference type="Gene3D" id="3.30.750.140">
    <property type="match status" value="1"/>
</dbReference>
<sequence>MLPRADIATAVQPVNSVEAATAVVSVADTRQESFSRLAQIAIGQQMTGRILSNFDDGTFLVRVANTAARMMLPANARTGDSLILTLVSKDPRPTFAIKEGSLRPDEESSAVSLSTAGRAMQKDLKSLQFVTRDDAGAGGIADNEDVPIDAQAKGGRQAQSNAPSSSTTTLSSAGKLIGSLLQASQQGNVADHVTSPSPLLSRPASADQVAGALQNAITYSGVFYESHVSAWAAGQRPAEELMKEPQAQVARQSGGEVNLLSQNDPAQNQLGQIINLQLNALEQQRMVWHGEVWPGQQMEWEINQDHGDDTPKRPDDEPTPPSWHSVVRFNFAHLGSVSASIRLIGQQIHVQVKADNDLTAAALRSNTALFADAMSAAGTSLDSLIVKQDGET</sequence>
<dbReference type="InterPro" id="IPR021136">
    <property type="entry name" value="Flagellar_hook_control-like_C"/>
</dbReference>
<evidence type="ECO:0000313" key="3">
    <source>
        <dbReference type="EMBL" id="KAF1047559.1"/>
    </source>
</evidence>
<feature type="region of interest" description="Disordered" evidence="1">
    <location>
        <begin position="303"/>
        <end position="323"/>
    </location>
</feature>